<comment type="caution">
    <text evidence="8">The sequence shown here is derived from an EMBL/GenBank/DDBJ whole genome shotgun (WGS) entry which is preliminary data.</text>
</comment>
<dbReference type="InterPro" id="IPR004046">
    <property type="entry name" value="GST_C"/>
</dbReference>
<evidence type="ECO:0000256" key="4">
    <source>
        <dbReference type="RuleBase" id="RU003494"/>
    </source>
</evidence>
<keyword evidence="5" id="KW-1133">Transmembrane helix</keyword>
<evidence type="ECO:0000259" key="7">
    <source>
        <dbReference type="PROSITE" id="PS50405"/>
    </source>
</evidence>
<gene>
    <name evidence="8" type="ORF">MIND_00922800</name>
</gene>
<evidence type="ECO:0000313" key="8">
    <source>
        <dbReference type="EMBL" id="KAF7296910.1"/>
    </source>
</evidence>
<dbReference type="GO" id="GO:0006749">
    <property type="term" value="P:glutathione metabolic process"/>
    <property type="evidence" value="ECO:0007669"/>
    <property type="project" value="TreeGrafter"/>
</dbReference>
<dbReference type="Gene3D" id="1.20.1050.10">
    <property type="match status" value="1"/>
</dbReference>
<dbReference type="Proteomes" id="UP000636479">
    <property type="component" value="Unassembled WGS sequence"/>
</dbReference>
<dbReference type="EMBL" id="JACAZF010000008">
    <property type="protein sequence ID" value="KAF7296910.1"/>
    <property type="molecule type" value="Genomic_DNA"/>
</dbReference>
<dbReference type="GO" id="GO:0005737">
    <property type="term" value="C:cytoplasm"/>
    <property type="evidence" value="ECO:0007669"/>
    <property type="project" value="TreeGrafter"/>
</dbReference>
<dbReference type="InterPro" id="IPR036249">
    <property type="entry name" value="Thioredoxin-like_sf"/>
</dbReference>
<accession>A0A8H6SDS9</accession>
<feature type="transmembrane region" description="Helical" evidence="5">
    <location>
        <begin position="6"/>
        <end position="24"/>
    </location>
</feature>
<keyword evidence="2 8" id="KW-0808">Transferase</keyword>
<dbReference type="InterPro" id="IPR004045">
    <property type="entry name" value="Glutathione_S-Trfase_N"/>
</dbReference>
<dbReference type="SFLD" id="SFLDG00358">
    <property type="entry name" value="Main_(cytGST)"/>
    <property type="match status" value="1"/>
</dbReference>
<dbReference type="Gene3D" id="3.40.30.10">
    <property type="entry name" value="Glutaredoxin"/>
    <property type="match status" value="1"/>
</dbReference>
<reference evidence="8" key="1">
    <citation type="submission" date="2020-05" db="EMBL/GenBank/DDBJ databases">
        <title>Mycena genomes resolve the evolution of fungal bioluminescence.</title>
        <authorList>
            <person name="Tsai I.J."/>
        </authorList>
    </citation>
    <scope>NUCLEOTIDE SEQUENCE</scope>
    <source>
        <strain evidence="8">171206Taipei</strain>
    </source>
</reference>
<dbReference type="InterPro" id="IPR040079">
    <property type="entry name" value="Glutathione_S-Trfase"/>
</dbReference>
<organism evidence="8 9">
    <name type="scientific">Mycena indigotica</name>
    <dbReference type="NCBI Taxonomy" id="2126181"/>
    <lineage>
        <taxon>Eukaryota</taxon>
        <taxon>Fungi</taxon>
        <taxon>Dikarya</taxon>
        <taxon>Basidiomycota</taxon>
        <taxon>Agaricomycotina</taxon>
        <taxon>Agaricomycetes</taxon>
        <taxon>Agaricomycetidae</taxon>
        <taxon>Agaricales</taxon>
        <taxon>Marasmiineae</taxon>
        <taxon>Mycenaceae</taxon>
        <taxon>Mycena</taxon>
    </lineage>
</organism>
<evidence type="ECO:0000259" key="6">
    <source>
        <dbReference type="PROSITE" id="PS50404"/>
    </source>
</evidence>
<dbReference type="PANTHER" id="PTHR43900">
    <property type="entry name" value="GLUTATHIONE S-TRANSFERASE RHO"/>
    <property type="match status" value="1"/>
</dbReference>
<dbReference type="OrthoDB" id="249703at2759"/>
<dbReference type="GO" id="GO:0004364">
    <property type="term" value="F:glutathione transferase activity"/>
    <property type="evidence" value="ECO:0007669"/>
    <property type="project" value="UniProtKB-EC"/>
</dbReference>
<evidence type="ECO:0000256" key="2">
    <source>
        <dbReference type="ARBA" id="ARBA00022679"/>
    </source>
</evidence>
<dbReference type="PROSITE" id="PS50404">
    <property type="entry name" value="GST_NTER"/>
    <property type="match status" value="1"/>
</dbReference>
<comment type="catalytic activity">
    <reaction evidence="3">
        <text>RX + glutathione = an S-substituted glutathione + a halide anion + H(+)</text>
        <dbReference type="Rhea" id="RHEA:16437"/>
        <dbReference type="ChEBI" id="CHEBI:15378"/>
        <dbReference type="ChEBI" id="CHEBI:16042"/>
        <dbReference type="ChEBI" id="CHEBI:17792"/>
        <dbReference type="ChEBI" id="CHEBI:57925"/>
        <dbReference type="ChEBI" id="CHEBI:90779"/>
        <dbReference type="EC" id="2.5.1.18"/>
    </reaction>
</comment>
<proteinExistence type="inferred from homology"/>
<dbReference type="EC" id="2.5.1.18" evidence="1"/>
<dbReference type="Pfam" id="PF02798">
    <property type="entry name" value="GST_N"/>
    <property type="match status" value="1"/>
</dbReference>
<keyword evidence="5" id="KW-0812">Transmembrane</keyword>
<dbReference type="PROSITE" id="PS50405">
    <property type="entry name" value="GST_CTER"/>
    <property type="match status" value="1"/>
</dbReference>
<evidence type="ECO:0000313" key="9">
    <source>
        <dbReference type="Proteomes" id="UP000636479"/>
    </source>
</evidence>
<dbReference type="InterPro" id="IPR010987">
    <property type="entry name" value="Glutathione-S-Trfase_C-like"/>
</dbReference>
<dbReference type="AlphaFoldDB" id="A0A8H6SDS9"/>
<evidence type="ECO:0000256" key="1">
    <source>
        <dbReference type="ARBA" id="ARBA00012452"/>
    </source>
</evidence>
<evidence type="ECO:0000256" key="5">
    <source>
        <dbReference type="SAM" id="Phobius"/>
    </source>
</evidence>
<keyword evidence="9" id="KW-1185">Reference proteome</keyword>
<name>A0A8H6SDS9_9AGAR</name>
<keyword evidence="5" id="KW-0472">Membrane</keyword>
<comment type="similarity">
    <text evidence="4">Belongs to the GST superfamily.</text>
</comment>
<evidence type="ECO:0000256" key="3">
    <source>
        <dbReference type="ARBA" id="ARBA00047960"/>
    </source>
</evidence>
<dbReference type="SUPFAM" id="SSF47616">
    <property type="entry name" value="GST C-terminal domain-like"/>
    <property type="match status" value="1"/>
</dbReference>
<dbReference type="RefSeq" id="XP_037217269.1">
    <property type="nucleotide sequence ID" value="XM_037365857.1"/>
</dbReference>
<dbReference type="GO" id="GO:0043295">
    <property type="term" value="F:glutathione binding"/>
    <property type="evidence" value="ECO:0007669"/>
    <property type="project" value="TreeGrafter"/>
</dbReference>
<dbReference type="InterPro" id="IPR036282">
    <property type="entry name" value="Glutathione-S-Trfase_C_sf"/>
</dbReference>
<dbReference type="GeneID" id="59348373"/>
<feature type="domain" description="GST C-terminal" evidence="7">
    <location>
        <begin position="92"/>
        <end position="220"/>
    </location>
</feature>
<protein>
    <recommendedName>
        <fullName evidence="1">glutathione transferase</fullName>
        <ecNumber evidence="1">2.5.1.18</ecNumber>
    </recommendedName>
</protein>
<dbReference type="PANTHER" id="PTHR43900:SF3">
    <property type="entry name" value="GLUTATHIONE S-TRANSFERASE RHO"/>
    <property type="match status" value="1"/>
</dbReference>
<dbReference type="Pfam" id="PF00043">
    <property type="entry name" value="GST_C"/>
    <property type="match status" value="1"/>
</dbReference>
<feature type="domain" description="GST N-terminal" evidence="6">
    <location>
        <begin position="2"/>
        <end position="83"/>
    </location>
</feature>
<sequence length="220" mass="24622">MVLQLFAGHSFYGGGAVVAVVLAMKKIPYQFVLVDMAKKQHKSPEHKARHPFGQLPALDDDGFVIYETRAICKYLENKYPGQGVRLAPPLSDIKGQAMYDQMLSVELCDFYRPMLRVAQEVIFKPMFGAETNQANLTDGVNDLGMKLDVYEGILAKQKYIAGNELSLVDLYHLIYAPGLAPAGVDIMTRAERPHVARWWNELISTPTYVKLKAEGYPIEA</sequence>
<dbReference type="SUPFAM" id="SSF52833">
    <property type="entry name" value="Thioredoxin-like"/>
    <property type="match status" value="1"/>
</dbReference>
<dbReference type="SFLD" id="SFLDS00019">
    <property type="entry name" value="Glutathione_Transferase_(cytos"/>
    <property type="match status" value="1"/>
</dbReference>